<evidence type="ECO:0000313" key="8">
    <source>
        <dbReference type="Proteomes" id="UP000285301"/>
    </source>
</evidence>
<sequence length="80" mass="9316">MWSIPYDYNLYDNWHAVGITKNRKISEATFHEMYENSPTWFARKLASASYINYKTTSYGIPIEVIAVLSDVGRATWTVDF</sequence>
<comment type="caution">
    <text evidence="7">The sequence shown here is derived from an EMBL/GenBank/DDBJ whole genome shotgun (WGS) entry which is preliminary data.</text>
</comment>
<dbReference type="EMBL" id="NCKU01013538">
    <property type="protein sequence ID" value="RWR99794.1"/>
    <property type="molecule type" value="Genomic_DNA"/>
</dbReference>
<dbReference type="GO" id="GO:0015267">
    <property type="term" value="F:channel activity"/>
    <property type="evidence" value="ECO:0007669"/>
    <property type="project" value="InterPro"/>
</dbReference>
<evidence type="ECO:0000256" key="2">
    <source>
        <dbReference type="ARBA" id="ARBA00004532"/>
    </source>
</evidence>
<evidence type="ECO:0000256" key="1">
    <source>
        <dbReference type="ARBA" id="ARBA00004175"/>
    </source>
</evidence>
<keyword evidence="8" id="KW-1185">Reference proteome</keyword>
<dbReference type="GO" id="GO:0051715">
    <property type="term" value="P:cytolysis in another organism"/>
    <property type="evidence" value="ECO:0007669"/>
    <property type="project" value="InterPro"/>
</dbReference>
<dbReference type="GO" id="GO:0006812">
    <property type="term" value="P:monoatomic cation transport"/>
    <property type="evidence" value="ECO:0007669"/>
    <property type="project" value="InterPro"/>
</dbReference>
<dbReference type="AlphaFoldDB" id="A0A3S3PXT7"/>
<dbReference type="Gene3D" id="2.60.270.20">
    <property type="entry name" value="Cytolysin/lectin"/>
    <property type="match status" value="1"/>
</dbReference>
<gene>
    <name evidence="7" type="ORF">B4U79_19200</name>
    <name evidence="6" type="ORF">B4U79_19211</name>
</gene>
<dbReference type="GO" id="GO:0046931">
    <property type="term" value="P:pore complex assembly"/>
    <property type="evidence" value="ECO:0007669"/>
    <property type="project" value="InterPro"/>
</dbReference>
<evidence type="ECO:0000313" key="7">
    <source>
        <dbReference type="EMBL" id="RWR99794.1"/>
    </source>
</evidence>
<dbReference type="GO" id="GO:0044218">
    <property type="term" value="C:other organism cell membrane"/>
    <property type="evidence" value="ECO:0007669"/>
    <property type="project" value="UniProtKB-KW"/>
</dbReference>
<dbReference type="OrthoDB" id="2304600at2759"/>
<dbReference type="InterPro" id="IPR009104">
    <property type="entry name" value="Anemon_actinoporin-like"/>
</dbReference>
<name>A0A3S3PXT7_9ACAR</name>
<evidence type="ECO:0000256" key="5">
    <source>
        <dbReference type="ARBA" id="ARBA00023331"/>
    </source>
</evidence>
<dbReference type="Pfam" id="PF06369">
    <property type="entry name" value="Anemone_cytotox"/>
    <property type="match status" value="1"/>
</dbReference>
<keyword evidence="3" id="KW-1052">Target cell membrane</keyword>
<evidence type="ECO:0000256" key="4">
    <source>
        <dbReference type="ARBA" id="ARBA00023298"/>
    </source>
</evidence>
<dbReference type="SUPFAM" id="SSF63724">
    <property type="entry name" value="Cytolysin/lectin"/>
    <property type="match status" value="1"/>
</dbReference>
<organism evidence="7 8">
    <name type="scientific">Dinothrombium tinctorium</name>
    <dbReference type="NCBI Taxonomy" id="1965070"/>
    <lineage>
        <taxon>Eukaryota</taxon>
        <taxon>Metazoa</taxon>
        <taxon>Ecdysozoa</taxon>
        <taxon>Arthropoda</taxon>
        <taxon>Chelicerata</taxon>
        <taxon>Arachnida</taxon>
        <taxon>Acari</taxon>
        <taxon>Acariformes</taxon>
        <taxon>Trombidiformes</taxon>
        <taxon>Prostigmata</taxon>
        <taxon>Anystina</taxon>
        <taxon>Parasitengona</taxon>
        <taxon>Trombidioidea</taxon>
        <taxon>Trombidiidae</taxon>
        <taxon>Dinothrombium</taxon>
    </lineage>
</organism>
<dbReference type="Proteomes" id="UP000285301">
    <property type="component" value="Unassembled WGS sequence"/>
</dbReference>
<keyword evidence="4" id="KW-0472">Membrane</keyword>
<keyword evidence="5" id="KW-0166">Nematocyst</keyword>
<dbReference type="GO" id="GO:0042151">
    <property type="term" value="C:nematocyst"/>
    <property type="evidence" value="ECO:0007669"/>
    <property type="project" value="UniProtKB-SubCell"/>
</dbReference>
<evidence type="ECO:0000313" key="6">
    <source>
        <dbReference type="EMBL" id="RWR99366.1"/>
    </source>
</evidence>
<dbReference type="GO" id="GO:0046930">
    <property type="term" value="C:pore complex"/>
    <property type="evidence" value="ECO:0007669"/>
    <property type="project" value="InterPro"/>
</dbReference>
<keyword evidence="4" id="KW-1053">Target membrane</keyword>
<dbReference type="InterPro" id="IPR015926">
    <property type="entry name" value="Cytolysin/lectin"/>
</dbReference>
<proteinExistence type="predicted"/>
<dbReference type="EMBL" id="NCKU01015492">
    <property type="protein sequence ID" value="RWR99366.1"/>
    <property type="molecule type" value="Genomic_DNA"/>
</dbReference>
<comment type="subcellular location">
    <subcellularLocation>
        <location evidence="2">Nematocyst</location>
    </subcellularLocation>
    <subcellularLocation>
        <location evidence="1">Target cell membrane</location>
    </subcellularLocation>
</comment>
<protein>
    <submittedName>
        <fullName evidence="7">Cytolysin RTX-A-like protein</fullName>
    </submittedName>
</protein>
<feature type="non-terminal residue" evidence="7">
    <location>
        <position position="80"/>
    </location>
</feature>
<evidence type="ECO:0000256" key="3">
    <source>
        <dbReference type="ARBA" id="ARBA00022537"/>
    </source>
</evidence>
<accession>A0A3S3PXT7</accession>
<reference evidence="7" key="2">
    <citation type="submission" date="2018-11" db="EMBL/GenBank/DDBJ databases">
        <title>Trombidioid mite genomics.</title>
        <authorList>
            <person name="Dong X."/>
        </authorList>
    </citation>
    <scope>NUCLEOTIDE SEQUENCE</scope>
    <source>
        <strain evidence="7">UoL-WK</strain>
    </source>
</reference>
<reference evidence="7 8" key="1">
    <citation type="journal article" date="2018" name="Gigascience">
        <title>Genomes of trombidid mites reveal novel predicted allergens and laterally-transferred genes associated with secondary metabolism.</title>
        <authorList>
            <person name="Dong X."/>
            <person name="Chaisiri K."/>
            <person name="Xia D."/>
            <person name="Armstrong S.D."/>
            <person name="Fang Y."/>
            <person name="Donnelly M.J."/>
            <person name="Kadowaki T."/>
            <person name="McGarry J.W."/>
            <person name="Darby A.C."/>
            <person name="Makepeace B.L."/>
        </authorList>
    </citation>
    <scope>NUCLEOTIDE SEQUENCE [LARGE SCALE GENOMIC DNA]</scope>
    <source>
        <strain evidence="7">UoL-WK</strain>
    </source>
</reference>